<comment type="caution">
    <text evidence="1">The sequence shown here is derived from an EMBL/GenBank/DDBJ whole genome shotgun (WGS) entry which is preliminary data.</text>
</comment>
<name>A0ACA9RJA9_9GLOM</name>
<feature type="non-terminal residue" evidence="1">
    <location>
        <position position="1"/>
    </location>
</feature>
<sequence length="69" mass="8056">PQENTTLCKELLDIYETAKGFVVRHSRIFGILDLSGEYTKIKNLFTKEDWTETFNEAVEFKDINEKKGL</sequence>
<dbReference type="EMBL" id="CAJVQC010056745">
    <property type="protein sequence ID" value="CAG8796795.1"/>
    <property type="molecule type" value="Genomic_DNA"/>
</dbReference>
<dbReference type="Proteomes" id="UP000789920">
    <property type="component" value="Unassembled WGS sequence"/>
</dbReference>
<accession>A0ACA9RJA9</accession>
<proteinExistence type="predicted"/>
<organism evidence="1 2">
    <name type="scientific">Racocetra persica</name>
    <dbReference type="NCBI Taxonomy" id="160502"/>
    <lineage>
        <taxon>Eukaryota</taxon>
        <taxon>Fungi</taxon>
        <taxon>Fungi incertae sedis</taxon>
        <taxon>Mucoromycota</taxon>
        <taxon>Glomeromycotina</taxon>
        <taxon>Glomeromycetes</taxon>
        <taxon>Diversisporales</taxon>
        <taxon>Gigasporaceae</taxon>
        <taxon>Racocetra</taxon>
    </lineage>
</organism>
<gene>
    <name evidence="1" type="ORF">RPERSI_LOCUS20227</name>
</gene>
<protein>
    <submittedName>
        <fullName evidence="1">14487_t:CDS:1</fullName>
    </submittedName>
</protein>
<evidence type="ECO:0000313" key="2">
    <source>
        <dbReference type="Proteomes" id="UP000789920"/>
    </source>
</evidence>
<evidence type="ECO:0000313" key="1">
    <source>
        <dbReference type="EMBL" id="CAG8796795.1"/>
    </source>
</evidence>
<reference evidence="1" key="1">
    <citation type="submission" date="2021-06" db="EMBL/GenBank/DDBJ databases">
        <authorList>
            <person name="Kallberg Y."/>
            <person name="Tangrot J."/>
            <person name="Rosling A."/>
        </authorList>
    </citation>
    <scope>NUCLEOTIDE SEQUENCE</scope>
    <source>
        <strain evidence="1">MA461A</strain>
    </source>
</reference>
<keyword evidence="2" id="KW-1185">Reference proteome</keyword>